<sequence>MSWPSSSKSRKGSSVHGQQHACKSNFKGGTSITASQRIQAHPRPFTKTCLYYHFAFAAACATARGAAHFKEIRGFSMARSYTIVFFDLDGTLLPMDTDVFMKRYFKALGAFAAENGLGSDMCLGAVMAGVKAMAKSDGSATNHDVFWKAFTKATGLDAEEMKTLFSRFYEGQFSQVGEGVQANPEAARAVATLKGKGYRVAVTTMPMFPLAAVHERIRWAGLDPDDFEFATDYETCYAVKPMPRYYEDCLARAGVAADEVLMVGNHNREDGLATKVGCDIYFVTDHLIESEEGLDVSECKHGSMVEFADWCEALPSLK</sequence>
<dbReference type="PANTHER" id="PTHR43316">
    <property type="entry name" value="HYDROLASE, HALOACID DELAHOGENASE-RELATED"/>
    <property type="match status" value="1"/>
</dbReference>
<dbReference type="SFLD" id="SFLDS00003">
    <property type="entry name" value="Haloacid_Dehalogenase"/>
    <property type="match status" value="1"/>
</dbReference>
<evidence type="ECO:0000313" key="4">
    <source>
        <dbReference type="Proteomes" id="UP000253975"/>
    </source>
</evidence>
<organism evidence="3 4">
    <name type="scientific">Slackia isoflavoniconvertens</name>
    <dbReference type="NCBI Taxonomy" id="572010"/>
    <lineage>
        <taxon>Bacteria</taxon>
        <taxon>Bacillati</taxon>
        <taxon>Actinomycetota</taxon>
        <taxon>Coriobacteriia</taxon>
        <taxon>Eggerthellales</taxon>
        <taxon>Eggerthellaceae</taxon>
        <taxon>Slackia</taxon>
    </lineage>
</organism>
<dbReference type="PANTHER" id="PTHR43316:SF3">
    <property type="entry name" value="HALOACID DEHALOGENASE, TYPE II (AFU_ORTHOLOGUE AFUA_2G07750)-RELATED"/>
    <property type="match status" value="1"/>
</dbReference>
<evidence type="ECO:0000256" key="1">
    <source>
        <dbReference type="ARBA" id="ARBA00022801"/>
    </source>
</evidence>
<dbReference type="Proteomes" id="UP000253975">
    <property type="component" value="Unassembled WGS sequence"/>
</dbReference>
<gene>
    <name evidence="3" type="ORF">C1881_06505</name>
</gene>
<dbReference type="SUPFAM" id="SSF56784">
    <property type="entry name" value="HAD-like"/>
    <property type="match status" value="1"/>
</dbReference>
<feature type="region of interest" description="Disordered" evidence="2">
    <location>
        <begin position="1"/>
        <end position="28"/>
    </location>
</feature>
<keyword evidence="1" id="KW-0378">Hydrolase</keyword>
<reference evidence="3 4" key="1">
    <citation type="journal article" date="2018" name="Elife">
        <title>Discovery and characterization of a prevalent human gut bacterial enzyme sufficient for the inactivation of a family of plant toxins.</title>
        <authorList>
            <person name="Koppel N."/>
            <person name="Bisanz J.E."/>
            <person name="Pandelia M.E."/>
            <person name="Turnbaugh P.J."/>
            <person name="Balskus E.P."/>
        </authorList>
    </citation>
    <scope>NUCLEOTIDE SEQUENCE [LARGE SCALE GENOMIC DNA]</scope>
    <source>
        <strain evidence="3 4">OB21 GAM31</strain>
    </source>
</reference>
<dbReference type="AlphaFoldDB" id="A0A369LGI0"/>
<dbReference type="InterPro" id="IPR051540">
    <property type="entry name" value="S-2-haloacid_dehalogenase"/>
</dbReference>
<dbReference type="InterPro" id="IPR036412">
    <property type="entry name" value="HAD-like_sf"/>
</dbReference>
<dbReference type="GO" id="GO:0016787">
    <property type="term" value="F:hydrolase activity"/>
    <property type="evidence" value="ECO:0007669"/>
    <property type="project" value="UniProtKB-KW"/>
</dbReference>
<dbReference type="InterPro" id="IPR023214">
    <property type="entry name" value="HAD_sf"/>
</dbReference>
<name>A0A369LGI0_9ACTN</name>
<dbReference type="EMBL" id="PPTO01000009">
    <property type="protein sequence ID" value="RDB58232.1"/>
    <property type="molecule type" value="Genomic_DNA"/>
</dbReference>
<dbReference type="SFLD" id="SFLDG01129">
    <property type="entry name" value="C1.5:_HAD__Beta-PGM__Phosphata"/>
    <property type="match status" value="1"/>
</dbReference>
<dbReference type="Pfam" id="PF00702">
    <property type="entry name" value="Hydrolase"/>
    <property type="match status" value="1"/>
</dbReference>
<comment type="caution">
    <text evidence="3">The sequence shown here is derived from an EMBL/GenBank/DDBJ whole genome shotgun (WGS) entry which is preliminary data.</text>
</comment>
<accession>A0A369LGI0</accession>
<evidence type="ECO:0000256" key="2">
    <source>
        <dbReference type="SAM" id="MobiDB-lite"/>
    </source>
</evidence>
<proteinExistence type="predicted"/>
<dbReference type="Gene3D" id="3.40.50.1000">
    <property type="entry name" value="HAD superfamily/HAD-like"/>
    <property type="match status" value="1"/>
</dbReference>
<evidence type="ECO:0000313" key="3">
    <source>
        <dbReference type="EMBL" id="RDB58232.1"/>
    </source>
</evidence>
<protein>
    <submittedName>
        <fullName evidence="3">Haloacid dehalogenase</fullName>
    </submittedName>
</protein>